<dbReference type="PANTHER" id="PTHR32024">
    <property type="entry name" value="TRK SYSTEM POTASSIUM UPTAKE PROTEIN TRKG-RELATED"/>
    <property type="match status" value="1"/>
</dbReference>
<keyword evidence="5 9" id="KW-0812">Transmembrane</keyword>
<dbReference type="GO" id="GO:0005886">
    <property type="term" value="C:plasma membrane"/>
    <property type="evidence" value="ECO:0007669"/>
    <property type="project" value="UniProtKB-SubCell"/>
</dbReference>
<gene>
    <name evidence="10" type="ORF">H8S23_06285</name>
</gene>
<feature type="transmembrane region" description="Helical" evidence="9">
    <location>
        <begin position="312"/>
        <end position="334"/>
    </location>
</feature>
<evidence type="ECO:0000256" key="4">
    <source>
        <dbReference type="ARBA" id="ARBA00022475"/>
    </source>
</evidence>
<name>A0A923KXV3_9FIRM</name>
<evidence type="ECO:0000256" key="7">
    <source>
        <dbReference type="ARBA" id="ARBA00023065"/>
    </source>
</evidence>
<proteinExistence type="inferred from homology"/>
<dbReference type="EMBL" id="JACONZ010000002">
    <property type="protein sequence ID" value="MBC5581109.1"/>
    <property type="molecule type" value="Genomic_DNA"/>
</dbReference>
<evidence type="ECO:0000256" key="8">
    <source>
        <dbReference type="ARBA" id="ARBA00023136"/>
    </source>
</evidence>
<dbReference type="GO" id="GO:0008324">
    <property type="term" value="F:monoatomic cation transmembrane transporter activity"/>
    <property type="evidence" value="ECO:0007669"/>
    <property type="project" value="InterPro"/>
</dbReference>
<dbReference type="Pfam" id="PF02386">
    <property type="entry name" value="TrkH"/>
    <property type="match status" value="1"/>
</dbReference>
<protein>
    <submittedName>
        <fullName evidence="10">TrkH family potassium uptake protein</fullName>
    </submittedName>
</protein>
<accession>A0A923KXV3</accession>
<dbReference type="GO" id="GO:0030001">
    <property type="term" value="P:metal ion transport"/>
    <property type="evidence" value="ECO:0007669"/>
    <property type="project" value="UniProtKB-ARBA"/>
</dbReference>
<keyword evidence="7" id="KW-0406">Ion transport</keyword>
<feature type="transmembrane region" description="Helical" evidence="9">
    <location>
        <begin position="386"/>
        <end position="408"/>
    </location>
</feature>
<evidence type="ECO:0000256" key="9">
    <source>
        <dbReference type="SAM" id="Phobius"/>
    </source>
</evidence>
<feature type="transmembrane region" description="Helical" evidence="9">
    <location>
        <begin position="114"/>
        <end position="136"/>
    </location>
</feature>
<keyword evidence="11" id="KW-1185">Reference proteome</keyword>
<feature type="transmembrane region" description="Helical" evidence="9">
    <location>
        <begin position="59"/>
        <end position="79"/>
    </location>
</feature>
<feature type="transmembrane region" description="Helical" evidence="9">
    <location>
        <begin position="252"/>
        <end position="272"/>
    </location>
</feature>
<evidence type="ECO:0000313" key="11">
    <source>
        <dbReference type="Proteomes" id="UP000659630"/>
    </source>
</evidence>
<comment type="similarity">
    <text evidence="2">Belongs to the TrkH potassium transport family.</text>
</comment>
<dbReference type="InterPro" id="IPR003445">
    <property type="entry name" value="Cat_transpt"/>
</dbReference>
<evidence type="ECO:0000256" key="1">
    <source>
        <dbReference type="ARBA" id="ARBA00004651"/>
    </source>
</evidence>
<keyword evidence="3" id="KW-0813">Transport</keyword>
<evidence type="ECO:0000256" key="5">
    <source>
        <dbReference type="ARBA" id="ARBA00022692"/>
    </source>
</evidence>
<dbReference type="Proteomes" id="UP000659630">
    <property type="component" value="Unassembled WGS sequence"/>
</dbReference>
<comment type="subcellular location">
    <subcellularLocation>
        <location evidence="1">Cell membrane</location>
        <topology evidence="1">Multi-pass membrane protein</topology>
    </subcellularLocation>
</comment>
<organism evidence="10 11">
    <name type="scientific">Anaerofilum hominis</name>
    <dbReference type="NCBI Taxonomy" id="2763016"/>
    <lineage>
        <taxon>Bacteria</taxon>
        <taxon>Bacillati</taxon>
        <taxon>Bacillota</taxon>
        <taxon>Clostridia</taxon>
        <taxon>Eubacteriales</taxon>
        <taxon>Oscillospiraceae</taxon>
        <taxon>Anaerofilum</taxon>
    </lineage>
</organism>
<evidence type="ECO:0000256" key="6">
    <source>
        <dbReference type="ARBA" id="ARBA00022989"/>
    </source>
</evidence>
<keyword evidence="4" id="KW-1003">Cell membrane</keyword>
<feature type="transmembrane region" description="Helical" evidence="9">
    <location>
        <begin position="414"/>
        <end position="438"/>
    </location>
</feature>
<dbReference type="PANTHER" id="PTHR32024:SF2">
    <property type="entry name" value="TRK SYSTEM POTASSIUM UPTAKE PROTEIN TRKG-RELATED"/>
    <property type="match status" value="1"/>
</dbReference>
<keyword evidence="8 9" id="KW-0472">Membrane</keyword>
<evidence type="ECO:0000313" key="10">
    <source>
        <dbReference type="EMBL" id="MBC5581109.1"/>
    </source>
</evidence>
<feature type="transmembrane region" description="Helical" evidence="9">
    <location>
        <begin position="28"/>
        <end position="47"/>
    </location>
</feature>
<reference evidence="10" key="1">
    <citation type="submission" date="2020-08" db="EMBL/GenBank/DDBJ databases">
        <title>Genome public.</title>
        <authorList>
            <person name="Liu C."/>
            <person name="Sun Q."/>
        </authorList>
    </citation>
    <scope>NUCLEOTIDE SEQUENCE</scope>
    <source>
        <strain evidence="10">BX8</strain>
    </source>
</reference>
<evidence type="ECO:0000256" key="3">
    <source>
        <dbReference type="ARBA" id="ARBA00022448"/>
    </source>
</evidence>
<dbReference type="AlphaFoldDB" id="A0A923KXV3"/>
<feature type="transmembrane region" description="Helical" evidence="9">
    <location>
        <begin position="164"/>
        <end position="183"/>
    </location>
</feature>
<keyword evidence="6 9" id="KW-1133">Transmembrane helix</keyword>
<feature type="transmembrane region" description="Helical" evidence="9">
    <location>
        <begin position="220"/>
        <end position="240"/>
    </location>
</feature>
<evidence type="ECO:0000256" key="2">
    <source>
        <dbReference type="ARBA" id="ARBA00009137"/>
    </source>
</evidence>
<comment type="caution">
    <text evidence="10">The sequence shown here is derived from an EMBL/GenBank/DDBJ whole genome shotgun (WGS) entry which is preliminary data.</text>
</comment>
<sequence>MLLGGIILLPLLVLPAYPDEGGQAVFFILPGCGAVLGGYLLALLIRGRPRGRLRKHQDAVIVVGAWLLAITLCAIPFLLTGNYNFTQAVFECTSGWSTTGLSVVEVEAAPRIFLMYRSVMLFFGGVGLVLVMLSVLSDSYGMRLYSAEGHADRLLPNLASSARTILAIYAGYILAGTVLYSIFGMDWFDALNHSIAALSTGGFSTRAASIGYYDSPAIELVTVLLMLLGCTNFLAHLYLIRGRLKNFFGYCEVRFCLFATAFVSPLLAGLLLTGGLSDTLPRALRDGLFQTVSALTTTGFQSIPGFAGFPGAALLVLILLQLIGGGTGSTAGGIKQFRIYILYKDLIWTLRDKFSHRRVVHDDAIRRPDGLQQVGTRTRGEVAGFVLLYLAVFALGSFILSCYGYPLAESMFEFSSALGTVGLSAGITAFDAPAGVLWTETAGMLLGRLEIYVVLLAAVRAAGDLKNGAAALAGQLKGRMRR</sequence>